<evidence type="ECO:0000313" key="5">
    <source>
        <dbReference type="EMBL" id="MET2829709.1"/>
    </source>
</evidence>
<evidence type="ECO:0000313" key="6">
    <source>
        <dbReference type="Proteomes" id="UP001548832"/>
    </source>
</evidence>
<name>A0ABV2DIE1_9HYPH</name>
<evidence type="ECO:0000256" key="1">
    <source>
        <dbReference type="ARBA" id="ARBA00023015"/>
    </source>
</evidence>
<sequence>MGATRDAAEIARGRGVRVARLRAIKADIVAHGGHVTLSAEDVAARHRLSSRYVRKLFESEGTSLSDFMLRQRLVRAHRMLGDISHAGSSITAIAYEAGFNDLSYFNRAFRRRYDATPSDVRAALARSLRAATDEGKP</sequence>
<dbReference type="PROSITE" id="PS00041">
    <property type="entry name" value="HTH_ARAC_FAMILY_1"/>
    <property type="match status" value="1"/>
</dbReference>
<keyword evidence="1" id="KW-0805">Transcription regulation</keyword>
<dbReference type="RefSeq" id="WP_354461628.1">
    <property type="nucleotide sequence ID" value="NZ_JBEWSZ010000001.1"/>
</dbReference>
<reference evidence="5 6" key="1">
    <citation type="submission" date="2024-06" db="EMBL/GenBank/DDBJ databases">
        <authorList>
            <person name="Kim D.-U."/>
        </authorList>
    </citation>
    <scope>NUCLEOTIDE SEQUENCE [LARGE SCALE GENOMIC DNA]</scope>
    <source>
        <strain evidence="5 6">KACC15460</strain>
    </source>
</reference>
<evidence type="ECO:0000256" key="3">
    <source>
        <dbReference type="ARBA" id="ARBA00023163"/>
    </source>
</evidence>
<dbReference type="InterPro" id="IPR020449">
    <property type="entry name" value="Tscrpt_reg_AraC-type_HTH"/>
</dbReference>
<dbReference type="EMBL" id="JBEWSZ010000001">
    <property type="protein sequence ID" value="MET2829709.1"/>
    <property type="molecule type" value="Genomic_DNA"/>
</dbReference>
<keyword evidence="2" id="KW-0238">DNA-binding</keyword>
<evidence type="ECO:0000256" key="2">
    <source>
        <dbReference type="ARBA" id="ARBA00023125"/>
    </source>
</evidence>
<gene>
    <name evidence="5" type="ORF">ABVQ20_22295</name>
</gene>
<dbReference type="SMART" id="SM00342">
    <property type="entry name" value="HTH_ARAC"/>
    <property type="match status" value="1"/>
</dbReference>
<dbReference type="PROSITE" id="PS01124">
    <property type="entry name" value="HTH_ARAC_FAMILY_2"/>
    <property type="match status" value="1"/>
</dbReference>
<comment type="caution">
    <text evidence="5">The sequence shown here is derived from an EMBL/GenBank/DDBJ whole genome shotgun (WGS) entry which is preliminary data.</text>
</comment>
<dbReference type="PANTHER" id="PTHR43280:SF31">
    <property type="entry name" value="TRANSCRIPTIONAL REGULATORY PROTEIN"/>
    <property type="match status" value="1"/>
</dbReference>
<dbReference type="PRINTS" id="PR00032">
    <property type="entry name" value="HTHARAC"/>
</dbReference>
<keyword evidence="6" id="KW-1185">Reference proteome</keyword>
<dbReference type="InterPro" id="IPR009057">
    <property type="entry name" value="Homeodomain-like_sf"/>
</dbReference>
<keyword evidence="3" id="KW-0804">Transcription</keyword>
<accession>A0ABV2DIE1</accession>
<dbReference type="Pfam" id="PF12833">
    <property type="entry name" value="HTH_18"/>
    <property type="match status" value="1"/>
</dbReference>
<dbReference type="PANTHER" id="PTHR43280">
    <property type="entry name" value="ARAC-FAMILY TRANSCRIPTIONAL REGULATOR"/>
    <property type="match status" value="1"/>
</dbReference>
<dbReference type="Proteomes" id="UP001548832">
    <property type="component" value="Unassembled WGS sequence"/>
</dbReference>
<dbReference type="SUPFAM" id="SSF46689">
    <property type="entry name" value="Homeodomain-like"/>
    <property type="match status" value="1"/>
</dbReference>
<proteinExistence type="predicted"/>
<feature type="domain" description="HTH araC/xylS-type" evidence="4">
    <location>
        <begin position="22"/>
        <end position="123"/>
    </location>
</feature>
<organism evidence="5 6">
    <name type="scientific">Mesorhizobium shangrilense</name>
    <dbReference type="NCBI Taxonomy" id="460060"/>
    <lineage>
        <taxon>Bacteria</taxon>
        <taxon>Pseudomonadati</taxon>
        <taxon>Pseudomonadota</taxon>
        <taxon>Alphaproteobacteria</taxon>
        <taxon>Hyphomicrobiales</taxon>
        <taxon>Phyllobacteriaceae</taxon>
        <taxon>Mesorhizobium</taxon>
    </lineage>
</organism>
<dbReference type="Gene3D" id="1.10.10.60">
    <property type="entry name" value="Homeodomain-like"/>
    <property type="match status" value="1"/>
</dbReference>
<dbReference type="InterPro" id="IPR018062">
    <property type="entry name" value="HTH_AraC-typ_CS"/>
</dbReference>
<evidence type="ECO:0000259" key="4">
    <source>
        <dbReference type="PROSITE" id="PS01124"/>
    </source>
</evidence>
<dbReference type="InterPro" id="IPR018060">
    <property type="entry name" value="HTH_AraC"/>
</dbReference>
<protein>
    <submittedName>
        <fullName evidence="5">Helix-turn-helix transcriptional regulator</fullName>
    </submittedName>
</protein>